<protein>
    <recommendedName>
        <fullName evidence="3">YheE family protein</fullName>
    </recommendedName>
</protein>
<evidence type="ECO:0000313" key="1">
    <source>
        <dbReference type="EMBL" id="MBB5173262.1"/>
    </source>
</evidence>
<dbReference type="EMBL" id="JACHHB010000005">
    <property type="protein sequence ID" value="MBB5173262.1"/>
    <property type="molecule type" value="Genomic_DNA"/>
</dbReference>
<keyword evidence="2" id="KW-1185">Reference proteome</keyword>
<dbReference type="RefSeq" id="WP_184663714.1">
    <property type="nucleotide sequence ID" value="NZ_JACHHB010000005.1"/>
</dbReference>
<dbReference type="Proteomes" id="UP000551878">
    <property type="component" value="Unassembled WGS sequence"/>
</dbReference>
<dbReference type="Pfam" id="PF17277">
    <property type="entry name" value="DUF5342"/>
    <property type="match status" value="1"/>
</dbReference>
<evidence type="ECO:0008006" key="3">
    <source>
        <dbReference type="Google" id="ProtNLM"/>
    </source>
</evidence>
<organism evidence="1 2">
    <name type="scientific">Texcoconibacillus texcoconensis</name>
    <dbReference type="NCBI Taxonomy" id="1095777"/>
    <lineage>
        <taxon>Bacteria</taxon>
        <taxon>Bacillati</taxon>
        <taxon>Bacillota</taxon>
        <taxon>Bacilli</taxon>
        <taxon>Bacillales</taxon>
        <taxon>Bacillaceae</taxon>
        <taxon>Texcoconibacillus</taxon>
    </lineage>
</organism>
<dbReference type="AlphaFoldDB" id="A0A840QPD3"/>
<dbReference type="InterPro" id="IPR017263">
    <property type="entry name" value="UCP037692"/>
</dbReference>
<sequence>MISHFHYTPKISNEGKKSWSFQFFYRQKKHRGIYHYDGKIEWLSPDSENLQDKTDLESAVHDLMLFHIYEH</sequence>
<evidence type="ECO:0000313" key="2">
    <source>
        <dbReference type="Proteomes" id="UP000551878"/>
    </source>
</evidence>
<comment type="caution">
    <text evidence="1">The sequence shown here is derived from an EMBL/GenBank/DDBJ whole genome shotgun (WGS) entry which is preliminary data.</text>
</comment>
<proteinExistence type="predicted"/>
<reference evidence="1 2" key="1">
    <citation type="submission" date="2020-08" db="EMBL/GenBank/DDBJ databases">
        <title>Genomic Encyclopedia of Type Strains, Phase IV (KMG-IV): sequencing the most valuable type-strain genomes for metagenomic binning, comparative biology and taxonomic classification.</title>
        <authorList>
            <person name="Goeker M."/>
        </authorList>
    </citation>
    <scope>NUCLEOTIDE SEQUENCE [LARGE SCALE GENOMIC DNA]</scope>
    <source>
        <strain evidence="1 2">DSM 24696</strain>
    </source>
</reference>
<name>A0A840QPD3_9BACI</name>
<accession>A0A840QPD3</accession>
<dbReference type="PIRSF" id="PIRSF037692">
    <property type="entry name" value="UCP037692"/>
    <property type="match status" value="1"/>
</dbReference>
<gene>
    <name evidence="1" type="ORF">HNQ41_001431</name>
</gene>